<gene>
    <name evidence="1" type="ORF">E2C01_050487</name>
</gene>
<evidence type="ECO:0000313" key="2">
    <source>
        <dbReference type="Proteomes" id="UP000324222"/>
    </source>
</evidence>
<sequence length="84" mass="9685">MLPLFPQKYHLEMSLTSSQTRNKERVDSVPAQHTEYYSFPILHRLLYTQKTASLCKVSGPSVRILPRVTRHDPRHCTVPLVALV</sequence>
<protein>
    <submittedName>
        <fullName evidence="1">Uncharacterized protein</fullName>
    </submittedName>
</protein>
<dbReference type="EMBL" id="VSRR010014006">
    <property type="protein sequence ID" value="MPC56525.1"/>
    <property type="molecule type" value="Genomic_DNA"/>
</dbReference>
<keyword evidence="2" id="KW-1185">Reference proteome</keyword>
<evidence type="ECO:0000313" key="1">
    <source>
        <dbReference type="EMBL" id="MPC56525.1"/>
    </source>
</evidence>
<name>A0A5B7GGI8_PORTR</name>
<reference evidence="1 2" key="1">
    <citation type="submission" date="2019-05" db="EMBL/GenBank/DDBJ databases">
        <title>Another draft genome of Portunus trituberculatus and its Hox gene families provides insights of decapod evolution.</title>
        <authorList>
            <person name="Jeong J.-H."/>
            <person name="Song I."/>
            <person name="Kim S."/>
            <person name="Choi T."/>
            <person name="Kim D."/>
            <person name="Ryu S."/>
            <person name="Kim W."/>
        </authorList>
    </citation>
    <scope>NUCLEOTIDE SEQUENCE [LARGE SCALE GENOMIC DNA]</scope>
    <source>
        <tissue evidence="1">Muscle</tissue>
    </source>
</reference>
<dbReference type="AlphaFoldDB" id="A0A5B7GGI8"/>
<dbReference type="Proteomes" id="UP000324222">
    <property type="component" value="Unassembled WGS sequence"/>
</dbReference>
<comment type="caution">
    <text evidence="1">The sequence shown here is derived from an EMBL/GenBank/DDBJ whole genome shotgun (WGS) entry which is preliminary data.</text>
</comment>
<proteinExistence type="predicted"/>
<organism evidence="1 2">
    <name type="scientific">Portunus trituberculatus</name>
    <name type="common">Swimming crab</name>
    <name type="synonym">Neptunus trituberculatus</name>
    <dbReference type="NCBI Taxonomy" id="210409"/>
    <lineage>
        <taxon>Eukaryota</taxon>
        <taxon>Metazoa</taxon>
        <taxon>Ecdysozoa</taxon>
        <taxon>Arthropoda</taxon>
        <taxon>Crustacea</taxon>
        <taxon>Multicrustacea</taxon>
        <taxon>Malacostraca</taxon>
        <taxon>Eumalacostraca</taxon>
        <taxon>Eucarida</taxon>
        <taxon>Decapoda</taxon>
        <taxon>Pleocyemata</taxon>
        <taxon>Brachyura</taxon>
        <taxon>Eubrachyura</taxon>
        <taxon>Portunoidea</taxon>
        <taxon>Portunidae</taxon>
        <taxon>Portuninae</taxon>
        <taxon>Portunus</taxon>
    </lineage>
</organism>
<accession>A0A5B7GGI8</accession>